<evidence type="ECO:0000256" key="2">
    <source>
        <dbReference type="SAM" id="Phobius"/>
    </source>
</evidence>
<organism evidence="3 4">
    <name type="scientific">Lineolata rhizophorae</name>
    <dbReference type="NCBI Taxonomy" id="578093"/>
    <lineage>
        <taxon>Eukaryota</taxon>
        <taxon>Fungi</taxon>
        <taxon>Dikarya</taxon>
        <taxon>Ascomycota</taxon>
        <taxon>Pezizomycotina</taxon>
        <taxon>Dothideomycetes</taxon>
        <taxon>Dothideomycetes incertae sedis</taxon>
        <taxon>Lineolatales</taxon>
        <taxon>Lineolataceae</taxon>
        <taxon>Lineolata</taxon>
    </lineage>
</organism>
<feature type="transmembrane region" description="Helical" evidence="2">
    <location>
        <begin position="236"/>
        <end position="259"/>
    </location>
</feature>
<feature type="compositionally biased region" description="Pro residues" evidence="1">
    <location>
        <begin position="1"/>
        <end position="12"/>
    </location>
</feature>
<keyword evidence="2" id="KW-0472">Membrane</keyword>
<dbReference type="GO" id="GO:0006665">
    <property type="term" value="P:sphingolipid metabolic process"/>
    <property type="evidence" value="ECO:0007669"/>
    <property type="project" value="UniProtKB-UniPathway"/>
</dbReference>
<protein>
    <submittedName>
        <fullName evidence="3">Uncharacterized protein</fullName>
    </submittedName>
</protein>
<reference evidence="3" key="1">
    <citation type="journal article" date="2020" name="Stud. Mycol.">
        <title>101 Dothideomycetes genomes: a test case for predicting lifestyles and emergence of pathogens.</title>
        <authorList>
            <person name="Haridas S."/>
            <person name="Albert R."/>
            <person name="Binder M."/>
            <person name="Bloem J."/>
            <person name="Labutti K."/>
            <person name="Salamov A."/>
            <person name="Andreopoulos B."/>
            <person name="Baker S."/>
            <person name="Barry K."/>
            <person name="Bills G."/>
            <person name="Bluhm B."/>
            <person name="Cannon C."/>
            <person name="Castanera R."/>
            <person name="Culley D."/>
            <person name="Daum C."/>
            <person name="Ezra D."/>
            <person name="Gonzalez J."/>
            <person name="Henrissat B."/>
            <person name="Kuo A."/>
            <person name="Liang C."/>
            <person name="Lipzen A."/>
            <person name="Lutzoni F."/>
            <person name="Magnuson J."/>
            <person name="Mondo S."/>
            <person name="Nolan M."/>
            <person name="Ohm R."/>
            <person name="Pangilinan J."/>
            <person name="Park H.-J."/>
            <person name="Ramirez L."/>
            <person name="Alfaro M."/>
            <person name="Sun H."/>
            <person name="Tritt A."/>
            <person name="Yoshinaga Y."/>
            <person name="Zwiers L.-H."/>
            <person name="Turgeon B."/>
            <person name="Goodwin S."/>
            <person name="Spatafora J."/>
            <person name="Crous P."/>
            <person name="Grigoriev I."/>
        </authorList>
    </citation>
    <scope>NUCLEOTIDE SEQUENCE</scope>
    <source>
        <strain evidence="3">ATCC 16933</strain>
    </source>
</reference>
<dbReference type="Pfam" id="PF13641">
    <property type="entry name" value="Glyco_tranf_2_3"/>
    <property type="match status" value="1"/>
</dbReference>
<feature type="region of interest" description="Disordered" evidence="1">
    <location>
        <begin position="25"/>
        <end position="121"/>
    </location>
</feature>
<dbReference type="Gene3D" id="3.90.550.10">
    <property type="entry name" value="Spore Coat Polysaccharide Biosynthesis Protein SpsA, Chain A"/>
    <property type="match status" value="1"/>
</dbReference>
<dbReference type="EMBL" id="MU001686">
    <property type="protein sequence ID" value="KAF2455701.1"/>
    <property type="molecule type" value="Genomic_DNA"/>
</dbReference>
<feature type="region of interest" description="Disordered" evidence="1">
    <location>
        <begin position="1"/>
        <end position="20"/>
    </location>
</feature>
<proteinExistence type="predicted"/>
<dbReference type="UniPathway" id="UPA00222"/>
<dbReference type="AlphaFoldDB" id="A0A6A6NVF5"/>
<keyword evidence="2" id="KW-1133">Transmembrane helix</keyword>
<gene>
    <name evidence="3" type="ORF">BDY21DRAFT_307189</name>
</gene>
<keyword evidence="4" id="KW-1185">Reference proteome</keyword>
<dbReference type="InterPro" id="IPR029044">
    <property type="entry name" value="Nucleotide-diphossugar_trans"/>
</dbReference>
<evidence type="ECO:0000256" key="1">
    <source>
        <dbReference type="SAM" id="MobiDB-lite"/>
    </source>
</evidence>
<evidence type="ECO:0000313" key="3">
    <source>
        <dbReference type="EMBL" id="KAF2455701.1"/>
    </source>
</evidence>
<feature type="transmembrane region" description="Helical" evidence="2">
    <location>
        <begin position="585"/>
        <end position="606"/>
    </location>
</feature>
<dbReference type="CDD" id="cd00761">
    <property type="entry name" value="Glyco_tranf_GTA_type"/>
    <property type="match status" value="1"/>
</dbReference>
<feature type="transmembrane region" description="Helical" evidence="2">
    <location>
        <begin position="618"/>
        <end position="640"/>
    </location>
</feature>
<dbReference type="OrthoDB" id="2590398at2759"/>
<dbReference type="GO" id="GO:0016020">
    <property type="term" value="C:membrane"/>
    <property type="evidence" value="ECO:0007669"/>
    <property type="project" value="GOC"/>
</dbReference>
<feature type="compositionally biased region" description="Polar residues" evidence="1">
    <location>
        <begin position="53"/>
        <end position="83"/>
    </location>
</feature>
<dbReference type="SUPFAM" id="SSF53448">
    <property type="entry name" value="Nucleotide-diphospho-sugar transferases"/>
    <property type="match status" value="1"/>
</dbReference>
<name>A0A6A6NVF5_9PEZI</name>
<evidence type="ECO:0000313" key="4">
    <source>
        <dbReference type="Proteomes" id="UP000799766"/>
    </source>
</evidence>
<feature type="region of interest" description="Disordered" evidence="1">
    <location>
        <begin position="697"/>
        <end position="731"/>
    </location>
</feature>
<accession>A0A6A6NVF5</accession>
<dbReference type="Proteomes" id="UP000799766">
    <property type="component" value="Unassembled WGS sequence"/>
</dbReference>
<feature type="transmembrane region" description="Helical" evidence="2">
    <location>
        <begin position="559"/>
        <end position="579"/>
    </location>
</feature>
<feature type="transmembrane region" description="Helical" evidence="2">
    <location>
        <begin position="203"/>
        <end position="224"/>
    </location>
</feature>
<feature type="region of interest" description="Disordered" evidence="1">
    <location>
        <begin position="138"/>
        <end position="162"/>
    </location>
</feature>
<feature type="compositionally biased region" description="Polar residues" evidence="1">
    <location>
        <begin position="697"/>
        <end position="713"/>
    </location>
</feature>
<keyword evidence="2" id="KW-0812">Transmembrane</keyword>
<sequence>MPPSRRPPPSPLNPFLSPEEDIIASYAAPLAPRQPPPVHSPTYRTQFHHHPNPSYSSEQWATSSSPTLHPNHSGYFSSRPSSSQDDRIEPLGSPGLPPPLRSPGVHSPLMTPSRTSLATEDGWTKKYAPMGGHAAMAKSQDSLPGPYTGESTDELPLTNKEPRRKSFFSRTKASICRNVHPKVVWEMFFDIREYFWPLTPRKAAMLLFVAAAVAGIVVSNYYFGWIYTAMDLTRSWMLPVMILVVGLEPTFITVVLLVARVPDKEPETNTTLDEKNFGDLEKSIGYGAKAGGDHRTALVIPCHDSDEDAMKKVLESAYPHFRPQDIFIIDNGRSKYPKSDRFRKFIYSQHKDINYIWSPIGSKNAAQLVGALAAKDHEFIMTVDDDVCIPPNYHSPIEKINEKTKAVAFPISAVDAEGNVSLFLVAWQDCEYRMAGVTKIFEDKMCGVIFPHGAGWFVERETLIELISKHHSLDFIAEDGKSGMAMQKMKKLIAFEPNIILETEVPSSLLGQGLCWWKQRYKSWEMGRHSCLLLYTQRLLFSLNGQTTIKGILTQKFMYMYNIACMAVDWVRVPCLVALGQNAVYWYTGGMLIFVSILPLLYYKYVTCRRRPDLQPRLVAVLTIWVYKQLYALVSIFGMIRCVCFYVGGHRRPESVREMMDKSDDRIFWEDPRFKENPAFLADEGEAMRKAQNMQEVSAKSSAHTSMTATDTRPPTMYGATAAEPRSVVGA</sequence>